<keyword evidence="2" id="KW-1185">Reference proteome</keyword>
<geneLocation type="plasmid" evidence="1 2">
    <name>pSCATT</name>
</geneLocation>
<evidence type="ECO:0000313" key="2">
    <source>
        <dbReference type="Proteomes" id="UP000007842"/>
    </source>
</evidence>
<name>G8XI09_STREN</name>
<proteinExistence type="predicted"/>
<dbReference type="EMBL" id="CP003229">
    <property type="protein sequence ID" value="AEW99915.1"/>
    <property type="molecule type" value="Genomic_DNA"/>
</dbReference>
<protein>
    <submittedName>
        <fullName evidence="1">Uncharacterized protein</fullName>
    </submittedName>
</protein>
<organism evidence="1 2">
    <name type="scientific">Streptantibioticus cattleyicolor (strain ATCC 35852 / DSM 46488 / JCM 4925 / NBRC 14057 / NRRL 8057)</name>
    <name type="common">Streptomyces cattleya</name>
    <dbReference type="NCBI Taxonomy" id="1003195"/>
    <lineage>
        <taxon>Bacteria</taxon>
        <taxon>Bacillati</taxon>
        <taxon>Actinomycetota</taxon>
        <taxon>Actinomycetes</taxon>
        <taxon>Kitasatosporales</taxon>
        <taxon>Streptomycetaceae</taxon>
        <taxon>Streptantibioticus</taxon>
    </lineage>
</organism>
<dbReference type="KEGG" id="scy:SCATT_p17220"/>
<dbReference type="HOGENOM" id="CLU_2720499_0_0_11"/>
<accession>G8XI09</accession>
<keyword evidence="1" id="KW-0614">Plasmid</keyword>
<dbReference type="AlphaFoldDB" id="G8XI09"/>
<reference evidence="2" key="1">
    <citation type="submission" date="2011-12" db="EMBL/GenBank/DDBJ databases">
        <title>Complete genome sequence of Streptomyces cattleya strain DSM 46488.</title>
        <authorList>
            <person name="Ou H.-Y."/>
            <person name="Li P."/>
            <person name="Zhao C."/>
            <person name="O'Hagan D."/>
            <person name="Deng Z."/>
        </authorList>
    </citation>
    <scope>NUCLEOTIDE SEQUENCE [LARGE SCALE GENOMIC DNA]</scope>
    <source>
        <strain evidence="2">ATCC 35852 / DSM 46488 / JCM 4925 / NBRC 14057 / NRRL 8057</strain>
        <plasmid evidence="2">Plasmid pSCATT</plasmid>
    </source>
</reference>
<dbReference type="Proteomes" id="UP000007842">
    <property type="component" value="Plasmid pSCATT"/>
</dbReference>
<sequence length="72" mass="7287">MRAVGRSSCDAYAFADTYEDGARLPASRRESTYGTIRAGRLPGSGDRQGSFAVGRDAAGGGCGVAADRGGSL</sequence>
<gene>
    <name evidence="1" type="ordered locus">SCATT_p17220</name>
</gene>
<evidence type="ECO:0000313" key="1">
    <source>
        <dbReference type="EMBL" id="AEW99915.1"/>
    </source>
</evidence>
<dbReference type="PATRIC" id="fig|1003195.29.peg.7519"/>